<protein>
    <recommendedName>
        <fullName evidence="1">BTB domain-containing protein</fullName>
    </recommendedName>
</protein>
<dbReference type="InterPro" id="IPR011333">
    <property type="entry name" value="SKP1/BTB/POZ_sf"/>
</dbReference>
<feature type="non-terminal residue" evidence="2">
    <location>
        <position position="1"/>
    </location>
</feature>
<organism evidence="2 3">
    <name type="scientific">Pristionchus mayeri</name>
    <dbReference type="NCBI Taxonomy" id="1317129"/>
    <lineage>
        <taxon>Eukaryota</taxon>
        <taxon>Metazoa</taxon>
        <taxon>Ecdysozoa</taxon>
        <taxon>Nematoda</taxon>
        <taxon>Chromadorea</taxon>
        <taxon>Rhabditida</taxon>
        <taxon>Rhabditina</taxon>
        <taxon>Diplogasteromorpha</taxon>
        <taxon>Diplogasteroidea</taxon>
        <taxon>Neodiplogasteridae</taxon>
        <taxon>Pristionchus</taxon>
    </lineage>
</organism>
<feature type="non-terminal residue" evidence="2">
    <location>
        <position position="254"/>
    </location>
</feature>
<dbReference type="PANTHER" id="PTHR22744:SF14">
    <property type="entry name" value="BTB DOMAIN-CONTAINING PROTEIN-RELATED"/>
    <property type="match status" value="1"/>
</dbReference>
<dbReference type="CDD" id="cd18186">
    <property type="entry name" value="BTB_POZ_ZBTB_KLHL-like"/>
    <property type="match status" value="1"/>
</dbReference>
<feature type="domain" description="BTB" evidence="1">
    <location>
        <begin position="89"/>
        <end position="148"/>
    </location>
</feature>
<dbReference type="Pfam" id="PF00651">
    <property type="entry name" value="BTB"/>
    <property type="match status" value="1"/>
</dbReference>
<evidence type="ECO:0000259" key="1">
    <source>
        <dbReference type="PROSITE" id="PS50097"/>
    </source>
</evidence>
<sequence length="254" mass="28992">WCEMRSPSLFDATLITKCALHNNNNNVSNSGPFTQIARLKDDVTVLSGRHNAGLWSNISAYDNDANVKFAIKLVRPFNPCTISFDAGENYVTVKLGNASLQVNAPYVSEWSSFLRAYFASQMRESDAGIYPIEDCPIDDFREMLDVIYPTGKPIDVWNVERMLALADRFIMPMLTRQCELFLNDGHKHTMNEIHMLLLADKYNLFLTRTNVLEKLVSTSLLRSKIIKTEGYATLSYEMKRAVDARYVELDVQER</sequence>
<dbReference type="Proteomes" id="UP001328107">
    <property type="component" value="Unassembled WGS sequence"/>
</dbReference>
<dbReference type="SMART" id="SM00225">
    <property type="entry name" value="BTB"/>
    <property type="match status" value="1"/>
</dbReference>
<evidence type="ECO:0000313" key="3">
    <source>
        <dbReference type="Proteomes" id="UP001328107"/>
    </source>
</evidence>
<dbReference type="InterPro" id="IPR000210">
    <property type="entry name" value="BTB/POZ_dom"/>
</dbReference>
<proteinExistence type="predicted"/>
<dbReference type="PROSITE" id="PS50097">
    <property type="entry name" value="BTB"/>
    <property type="match status" value="1"/>
</dbReference>
<reference evidence="3" key="1">
    <citation type="submission" date="2022-10" db="EMBL/GenBank/DDBJ databases">
        <title>Genome assembly of Pristionchus species.</title>
        <authorList>
            <person name="Yoshida K."/>
            <person name="Sommer R.J."/>
        </authorList>
    </citation>
    <scope>NUCLEOTIDE SEQUENCE [LARGE SCALE GENOMIC DNA]</scope>
    <source>
        <strain evidence="3">RS5460</strain>
    </source>
</reference>
<name>A0AAN5D709_9BILA</name>
<dbReference type="Gene3D" id="3.30.710.10">
    <property type="entry name" value="Potassium Channel Kv1.1, Chain A"/>
    <property type="match status" value="1"/>
</dbReference>
<dbReference type="AlphaFoldDB" id="A0AAN5D709"/>
<accession>A0AAN5D709</accession>
<gene>
    <name evidence="2" type="ORF">PMAYCL1PPCAC_27010</name>
</gene>
<dbReference type="EMBL" id="BTRK01000006">
    <property type="protein sequence ID" value="GMR56815.1"/>
    <property type="molecule type" value="Genomic_DNA"/>
</dbReference>
<dbReference type="SUPFAM" id="SSF54695">
    <property type="entry name" value="POZ domain"/>
    <property type="match status" value="1"/>
</dbReference>
<evidence type="ECO:0000313" key="2">
    <source>
        <dbReference type="EMBL" id="GMR56815.1"/>
    </source>
</evidence>
<dbReference type="PANTHER" id="PTHR22744">
    <property type="entry name" value="HELIX LOOP HELIX PROTEIN 21-RELATED"/>
    <property type="match status" value="1"/>
</dbReference>
<keyword evidence="3" id="KW-1185">Reference proteome</keyword>
<comment type="caution">
    <text evidence="2">The sequence shown here is derived from an EMBL/GenBank/DDBJ whole genome shotgun (WGS) entry which is preliminary data.</text>
</comment>